<feature type="domain" description="SH3" evidence="12">
    <location>
        <begin position="730"/>
        <end position="794"/>
    </location>
</feature>
<dbReference type="Gene3D" id="3.30.60.20">
    <property type="match status" value="1"/>
</dbReference>
<dbReference type="EMBL" id="HBUF01277542">
    <property type="protein sequence ID" value="CAG6686614.1"/>
    <property type="molecule type" value="Transcribed_RNA"/>
</dbReference>
<dbReference type="Pfam" id="PF00621">
    <property type="entry name" value="RhoGEF"/>
    <property type="match status" value="1"/>
</dbReference>
<dbReference type="PANTHER" id="PTHR45818">
    <property type="entry name" value="PROTEIN VAV"/>
    <property type="match status" value="1"/>
</dbReference>
<dbReference type="Pfam" id="PF00017">
    <property type="entry name" value="SH2"/>
    <property type="match status" value="1"/>
</dbReference>
<dbReference type="InterPro" id="IPR002219">
    <property type="entry name" value="PKC_DAG/PE"/>
</dbReference>
<dbReference type="GO" id="GO:0048468">
    <property type="term" value="P:cell development"/>
    <property type="evidence" value="ECO:0007669"/>
    <property type="project" value="UniProtKB-ARBA"/>
</dbReference>
<dbReference type="SUPFAM" id="SSF47576">
    <property type="entry name" value="Calponin-homology domain, CH-domain"/>
    <property type="match status" value="1"/>
</dbReference>
<name>A0A8D8ZXY5_9HEMI</name>
<dbReference type="InterPro" id="IPR037832">
    <property type="entry name" value="PH_Vav"/>
</dbReference>
<dbReference type="InterPro" id="IPR011993">
    <property type="entry name" value="PH-like_dom_sf"/>
</dbReference>
<evidence type="ECO:0000256" key="7">
    <source>
        <dbReference type="ARBA" id="ARBA00022833"/>
    </source>
</evidence>
<reference evidence="16" key="1">
    <citation type="submission" date="2021-05" db="EMBL/GenBank/DDBJ databases">
        <authorList>
            <person name="Alioto T."/>
            <person name="Alioto T."/>
            <person name="Gomez Garrido J."/>
        </authorList>
    </citation>
    <scope>NUCLEOTIDE SEQUENCE</scope>
</reference>
<keyword evidence="8 9" id="KW-0727">SH2 domain</keyword>
<feature type="domain" description="Calponin-homology (CH)" evidence="14">
    <location>
        <begin position="5"/>
        <end position="124"/>
    </location>
</feature>
<dbReference type="GO" id="GO:0008270">
    <property type="term" value="F:zinc ion binding"/>
    <property type="evidence" value="ECO:0007669"/>
    <property type="project" value="UniProtKB-KW"/>
</dbReference>
<dbReference type="GO" id="GO:0005737">
    <property type="term" value="C:cytoplasm"/>
    <property type="evidence" value="ECO:0007669"/>
    <property type="project" value="TreeGrafter"/>
</dbReference>
<keyword evidence="1 10" id="KW-0728">SH3 domain</keyword>
<dbReference type="GO" id="GO:0009653">
    <property type="term" value="P:anatomical structure morphogenesis"/>
    <property type="evidence" value="ECO:0007669"/>
    <property type="project" value="UniProtKB-ARBA"/>
</dbReference>
<dbReference type="PROSITE" id="PS50021">
    <property type="entry name" value="CH"/>
    <property type="match status" value="1"/>
</dbReference>
<evidence type="ECO:0000259" key="15">
    <source>
        <dbReference type="PROSITE" id="PS50081"/>
    </source>
</evidence>
<evidence type="ECO:0000256" key="5">
    <source>
        <dbReference type="ARBA" id="ARBA00022737"/>
    </source>
</evidence>
<dbReference type="PROSITE" id="PS50081">
    <property type="entry name" value="ZF_DAG_PE_2"/>
    <property type="match status" value="1"/>
</dbReference>
<dbReference type="InterPro" id="IPR001715">
    <property type="entry name" value="CH_dom"/>
</dbReference>
<feature type="domain" description="SH2" evidence="11">
    <location>
        <begin position="627"/>
        <end position="730"/>
    </location>
</feature>
<keyword evidence="2" id="KW-0597">Phosphoprotein</keyword>
<dbReference type="SUPFAM" id="SSF50729">
    <property type="entry name" value="PH domain-like"/>
    <property type="match status" value="1"/>
</dbReference>
<evidence type="ECO:0000256" key="4">
    <source>
        <dbReference type="ARBA" id="ARBA00022723"/>
    </source>
</evidence>
<dbReference type="Gene3D" id="3.30.505.10">
    <property type="entry name" value="SH2 domain"/>
    <property type="match status" value="1"/>
</dbReference>
<evidence type="ECO:0000256" key="3">
    <source>
        <dbReference type="ARBA" id="ARBA00022658"/>
    </source>
</evidence>
<dbReference type="EMBL" id="HBUF01541909">
    <property type="protein sequence ID" value="CAG6755394.1"/>
    <property type="molecule type" value="Transcribed_RNA"/>
</dbReference>
<dbReference type="EMBL" id="HBUF01362166">
    <property type="protein sequence ID" value="CAG6721415.1"/>
    <property type="molecule type" value="Transcribed_RNA"/>
</dbReference>
<evidence type="ECO:0000256" key="2">
    <source>
        <dbReference type="ARBA" id="ARBA00022553"/>
    </source>
</evidence>
<dbReference type="GO" id="GO:0016477">
    <property type="term" value="P:cell migration"/>
    <property type="evidence" value="ECO:0007669"/>
    <property type="project" value="TreeGrafter"/>
</dbReference>
<dbReference type="SMART" id="SM00326">
    <property type="entry name" value="SH3"/>
    <property type="match status" value="1"/>
</dbReference>
<feature type="domain" description="DH" evidence="13">
    <location>
        <begin position="207"/>
        <end position="388"/>
    </location>
</feature>
<organism evidence="16">
    <name type="scientific">Cacopsylla melanoneura</name>
    <dbReference type="NCBI Taxonomy" id="428564"/>
    <lineage>
        <taxon>Eukaryota</taxon>
        <taxon>Metazoa</taxon>
        <taxon>Ecdysozoa</taxon>
        <taxon>Arthropoda</taxon>
        <taxon>Hexapoda</taxon>
        <taxon>Insecta</taxon>
        <taxon>Pterygota</taxon>
        <taxon>Neoptera</taxon>
        <taxon>Paraneoptera</taxon>
        <taxon>Hemiptera</taxon>
        <taxon>Sternorrhyncha</taxon>
        <taxon>Psylloidea</taxon>
        <taxon>Psyllidae</taxon>
        <taxon>Psyllinae</taxon>
        <taxon>Cacopsylla</taxon>
    </lineage>
</organism>
<dbReference type="InterPro" id="IPR055251">
    <property type="entry name" value="SOS1_NGEF_PH"/>
</dbReference>
<sequence length="803" mass="93404">MADADNLWRECASWLTRCGVLREDHKANWPDASMSDLALTLRDGVVICNLLNNLDPDCIDMKEVNQKPQLAQFLCIRNIKTFIQVCRNYFDIAEHDLFEPSMLFDFGDFFKVLHTLSKLSQSPKVLRTRNLKGFSINPPRTLSQENIYKSLNTNDEVLMLPPRCPVGVEYEHRNYDIHVRNEEIYQDLCSVDKTLHVQQLSAVATEKRDYVINELIETEKNYVNVLATLYRCFMKPLCKLMKLEDFNVVFSGIKELNEIHRDFLSDLRKAISIPNSPIKLSDVFLKYKERFLIYGDYCANLTIAQHRIEELCNKNDPFRQEVVKCQEEANNDKFKLRDILSVPMQRILKYHLLLENLIAKTSENHEDYRGLVRAKEGMVDVAQYINEVKRDSDTLQIMREIQISDMGSRISADLKQYGKLLYDGDIRVKSHVDQKVKSRYIFIFDLVILMCKTVRNEKSYSFKEILYLKEYRLEDNTSKRVMPRDARWTFQWSLISKTGNSPNYTLSARIETLKQKCVKAIQDALDNIEPSAIRSTDHKFQMYSYDRATTCIHCCKFLKGRIFQGYRCEDCKVASHKQCLAYTGRCGTAVSMSTPRPPDVAGNLHLSNDWSANKTWQDAENLSEYLWFVGEMGRDKAASLLEREADGTYLLRIRLQGPTRTNDTTYALSLKTAEKVKHMRVYEKEMEGVPQYYLSHSRYFRSIVELICHYERASLSENFDGLNMRLQWPFRRIVAVAEFDFNPTEANQSNQLPLRKGCQVIVLSKEGEQKGWWKGKIDDRIGFFPKVYVREISDTLNSAIAAS</sequence>
<dbReference type="Pfam" id="PF22697">
    <property type="entry name" value="SOS1_NGEF_PH"/>
    <property type="match status" value="1"/>
</dbReference>
<dbReference type="SUPFAM" id="SSF50044">
    <property type="entry name" value="SH3-domain"/>
    <property type="match status" value="1"/>
</dbReference>
<dbReference type="InterPro" id="IPR000219">
    <property type="entry name" value="DH_dom"/>
</dbReference>
<evidence type="ECO:0000256" key="6">
    <source>
        <dbReference type="ARBA" id="ARBA00022771"/>
    </source>
</evidence>
<keyword evidence="7" id="KW-0862">Zinc</keyword>
<protein>
    <submittedName>
        <fullName evidence="16">Protein vav</fullName>
    </submittedName>
</protein>
<dbReference type="PROSITE" id="PS00741">
    <property type="entry name" value="DH_1"/>
    <property type="match status" value="1"/>
</dbReference>
<dbReference type="Pfam" id="PF00130">
    <property type="entry name" value="C1_1"/>
    <property type="match status" value="1"/>
</dbReference>
<dbReference type="PANTHER" id="PTHR45818:SF3">
    <property type="entry name" value="PROTEIN VAV"/>
    <property type="match status" value="1"/>
</dbReference>
<dbReference type="PROSITE" id="PS50002">
    <property type="entry name" value="SH3"/>
    <property type="match status" value="1"/>
</dbReference>
<keyword evidence="6" id="KW-0863">Zinc-finger</keyword>
<evidence type="ECO:0000256" key="1">
    <source>
        <dbReference type="ARBA" id="ARBA00022443"/>
    </source>
</evidence>
<dbReference type="PROSITE" id="PS00479">
    <property type="entry name" value="ZF_DAG_PE_1"/>
    <property type="match status" value="1"/>
</dbReference>
<dbReference type="SMART" id="SM00252">
    <property type="entry name" value="SH2"/>
    <property type="match status" value="1"/>
</dbReference>
<feature type="domain" description="Phorbol-ester/DAG-type" evidence="15">
    <location>
        <begin position="537"/>
        <end position="586"/>
    </location>
</feature>
<dbReference type="Pfam" id="PF00307">
    <property type="entry name" value="CH"/>
    <property type="match status" value="1"/>
</dbReference>
<dbReference type="InterPro" id="IPR036860">
    <property type="entry name" value="SH2_dom_sf"/>
</dbReference>
<accession>A0A8D8ZXY5</accession>
<evidence type="ECO:0000256" key="9">
    <source>
        <dbReference type="PROSITE-ProRule" id="PRU00191"/>
    </source>
</evidence>
<keyword evidence="5" id="KW-0677">Repeat</keyword>
<dbReference type="InterPro" id="IPR001452">
    <property type="entry name" value="SH3_domain"/>
</dbReference>
<dbReference type="SUPFAM" id="SSF48065">
    <property type="entry name" value="DBL homology domain (DH-domain)"/>
    <property type="match status" value="1"/>
</dbReference>
<dbReference type="CDD" id="cd21201">
    <property type="entry name" value="CH_VAV"/>
    <property type="match status" value="1"/>
</dbReference>
<dbReference type="InterPro" id="IPR000980">
    <property type="entry name" value="SH2"/>
</dbReference>
<evidence type="ECO:0000256" key="8">
    <source>
        <dbReference type="ARBA" id="ARBA00022999"/>
    </source>
</evidence>
<evidence type="ECO:0000259" key="12">
    <source>
        <dbReference type="PROSITE" id="PS50002"/>
    </source>
</evidence>
<evidence type="ECO:0000256" key="10">
    <source>
        <dbReference type="PROSITE-ProRule" id="PRU00192"/>
    </source>
</evidence>
<dbReference type="CDD" id="cd20810">
    <property type="entry name" value="C1_VAV"/>
    <property type="match status" value="1"/>
</dbReference>
<dbReference type="GO" id="GO:0035556">
    <property type="term" value="P:intracellular signal transduction"/>
    <property type="evidence" value="ECO:0007669"/>
    <property type="project" value="InterPro"/>
</dbReference>
<dbReference type="InterPro" id="IPR035899">
    <property type="entry name" value="DBL_dom_sf"/>
</dbReference>
<proteinExistence type="predicted"/>
<dbReference type="Pfam" id="PF00018">
    <property type="entry name" value="SH3_1"/>
    <property type="match status" value="1"/>
</dbReference>
<dbReference type="PROSITE" id="PS50010">
    <property type="entry name" value="DH_2"/>
    <property type="match status" value="1"/>
</dbReference>
<evidence type="ECO:0000259" key="14">
    <source>
        <dbReference type="PROSITE" id="PS50021"/>
    </source>
</evidence>
<keyword evidence="3" id="KW-0344">Guanine-nucleotide releasing factor</keyword>
<dbReference type="Gene3D" id="1.10.418.10">
    <property type="entry name" value="Calponin-like domain"/>
    <property type="match status" value="1"/>
</dbReference>
<dbReference type="Gene3D" id="2.30.30.40">
    <property type="entry name" value="SH3 Domains"/>
    <property type="match status" value="1"/>
</dbReference>
<dbReference type="InterPro" id="IPR036872">
    <property type="entry name" value="CH_dom_sf"/>
</dbReference>
<dbReference type="InterPro" id="IPR036028">
    <property type="entry name" value="SH3-like_dom_sf"/>
</dbReference>
<dbReference type="PROSITE" id="PS50001">
    <property type="entry name" value="SH2"/>
    <property type="match status" value="1"/>
</dbReference>
<dbReference type="CDD" id="cd00160">
    <property type="entry name" value="RhoGEF"/>
    <property type="match status" value="1"/>
</dbReference>
<dbReference type="Gene3D" id="2.30.29.30">
    <property type="entry name" value="Pleckstrin-homology domain (PH domain)/Phosphotyrosine-binding domain (PTB)"/>
    <property type="match status" value="1"/>
</dbReference>
<dbReference type="InterPro" id="IPR001331">
    <property type="entry name" value="GDS_CDC24_CS"/>
</dbReference>
<keyword evidence="4" id="KW-0479">Metal-binding</keyword>
<evidence type="ECO:0000259" key="13">
    <source>
        <dbReference type="PROSITE" id="PS50010"/>
    </source>
</evidence>
<dbReference type="SUPFAM" id="SSF55550">
    <property type="entry name" value="SH2 domain"/>
    <property type="match status" value="1"/>
</dbReference>
<dbReference type="CDD" id="cd01223">
    <property type="entry name" value="PH_Vav"/>
    <property type="match status" value="1"/>
</dbReference>
<evidence type="ECO:0000259" key="11">
    <source>
        <dbReference type="PROSITE" id="PS50001"/>
    </source>
</evidence>
<dbReference type="GO" id="GO:0005085">
    <property type="term" value="F:guanyl-nucleotide exchange factor activity"/>
    <property type="evidence" value="ECO:0007669"/>
    <property type="project" value="UniProtKB-KW"/>
</dbReference>
<dbReference type="SMART" id="SM00325">
    <property type="entry name" value="RhoGEF"/>
    <property type="match status" value="1"/>
</dbReference>
<dbReference type="SMART" id="SM00109">
    <property type="entry name" value="C1"/>
    <property type="match status" value="1"/>
</dbReference>
<dbReference type="AlphaFoldDB" id="A0A8D8ZXY5"/>
<evidence type="ECO:0000313" key="16">
    <source>
        <dbReference type="EMBL" id="CAG6755394.1"/>
    </source>
</evidence>
<dbReference type="SMART" id="SM00033">
    <property type="entry name" value="CH"/>
    <property type="match status" value="1"/>
</dbReference>
<dbReference type="Gene3D" id="1.20.900.10">
    <property type="entry name" value="Dbl homology (DH) domain"/>
    <property type="match status" value="1"/>
</dbReference>